<sequence>MLRPSGTAGRFFEVYARTDEATIRRARGLAAMQSLFLMLMGQNRDRGPPVGKPHWRSAGRAALERVLQGVLDLGPAARVWGLVPPTAAPPSAPGAAAHRCAGAFRGPEDRNSAISESCTAAAACSSLFRAATPAALIMSEYSEAGKRHFEVRGQLSAP</sequence>
<dbReference type="EMBL" id="BAABJM010000002">
    <property type="protein sequence ID" value="GAA5049829.1"/>
    <property type="molecule type" value="Genomic_DNA"/>
</dbReference>
<evidence type="ECO:0000313" key="2">
    <source>
        <dbReference type="Proteomes" id="UP001500603"/>
    </source>
</evidence>
<keyword evidence="2" id="KW-1185">Reference proteome</keyword>
<proteinExistence type="predicted"/>
<organism evidence="1 2">
    <name type="scientific">Nocardia callitridis</name>
    <dbReference type="NCBI Taxonomy" id="648753"/>
    <lineage>
        <taxon>Bacteria</taxon>
        <taxon>Bacillati</taxon>
        <taxon>Actinomycetota</taxon>
        <taxon>Actinomycetes</taxon>
        <taxon>Mycobacteriales</taxon>
        <taxon>Nocardiaceae</taxon>
        <taxon>Nocardia</taxon>
    </lineage>
</organism>
<name>A0ABP9K5G3_9NOCA</name>
<gene>
    <name evidence="1" type="ORF">GCM10023318_19270</name>
</gene>
<protein>
    <submittedName>
        <fullName evidence="1">Uncharacterized protein</fullName>
    </submittedName>
</protein>
<evidence type="ECO:0000313" key="1">
    <source>
        <dbReference type="EMBL" id="GAA5049829.1"/>
    </source>
</evidence>
<accession>A0ABP9K5G3</accession>
<comment type="caution">
    <text evidence="1">The sequence shown here is derived from an EMBL/GenBank/DDBJ whole genome shotgun (WGS) entry which is preliminary data.</text>
</comment>
<reference evidence="2" key="1">
    <citation type="journal article" date="2019" name="Int. J. Syst. Evol. Microbiol.">
        <title>The Global Catalogue of Microorganisms (GCM) 10K type strain sequencing project: providing services to taxonomists for standard genome sequencing and annotation.</title>
        <authorList>
            <consortium name="The Broad Institute Genomics Platform"/>
            <consortium name="The Broad Institute Genome Sequencing Center for Infectious Disease"/>
            <person name="Wu L."/>
            <person name="Ma J."/>
        </authorList>
    </citation>
    <scope>NUCLEOTIDE SEQUENCE [LARGE SCALE GENOMIC DNA]</scope>
    <source>
        <strain evidence="2">JCM 18298</strain>
    </source>
</reference>
<dbReference type="Proteomes" id="UP001500603">
    <property type="component" value="Unassembled WGS sequence"/>
</dbReference>